<dbReference type="GO" id="GO:0016836">
    <property type="term" value="F:hydro-lyase activity"/>
    <property type="evidence" value="ECO:0007669"/>
    <property type="project" value="TreeGrafter"/>
</dbReference>
<gene>
    <name evidence="5" type="ORF">SAMN05444340_12329</name>
</gene>
<dbReference type="InterPro" id="IPR036849">
    <property type="entry name" value="Enolase-like_C_sf"/>
</dbReference>
<dbReference type="Gene3D" id="3.20.20.120">
    <property type="entry name" value="Enolase-like C-terminal domain"/>
    <property type="match status" value="1"/>
</dbReference>
<dbReference type="SUPFAM" id="SSF54826">
    <property type="entry name" value="Enolase N-terminal domain-like"/>
    <property type="match status" value="1"/>
</dbReference>
<dbReference type="InterPro" id="IPR046945">
    <property type="entry name" value="RHMD-like"/>
</dbReference>
<comment type="cofactor">
    <cofactor evidence="1">
        <name>Mg(2+)</name>
        <dbReference type="ChEBI" id="CHEBI:18420"/>
    </cofactor>
</comment>
<dbReference type="GO" id="GO:0016052">
    <property type="term" value="P:carbohydrate catabolic process"/>
    <property type="evidence" value="ECO:0007669"/>
    <property type="project" value="TreeGrafter"/>
</dbReference>
<dbReference type="Gene3D" id="3.30.390.10">
    <property type="entry name" value="Enolase-like, N-terminal domain"/>
    <property type="match status" value="1"/>
</dbReference>
<dbReference type="SFLD" id="SFLDG00179">
    <property type="entry name" value="mandelate_racemase"/>
    <property type="match status" value="1"/>
</dbReference>
<dbReference type="AlphaFoldDB" id="A0A1H3NEF0"/>
<dbReference type="SUPFAM" id="SSF51604">
    <property type="entry name" value="Enolase C-terminal domain-like"/>
    <property type="match status" value="1"/>
</dbReference>
<dbReference type="InterPro" id="IPR013342">
    <property type="entry name" value="Mandelate_racemase_C"/>
</dbReference>
<evidence type="ECO:0000313" key="6">
    <source>
        <dbReference type="Proteomes" id="UP000199286"/>
    </source>
</evidence>
<protein>
    <submittedName>
        <fullName evidence="5">L-alanine-DL-glutamate epimerase</fullName>
    </submittedName>
</protein>
<dbReference type="Proteomes" id="UP000199286">
    <property type="component" value="Unassembled WGS sequence"/>
</dbReference>
<dbReference type="Pfam" id="PF02746">
    <property type="entry name" value="MR_MLE_N"/>
    <property type="match status" value="1"/>
</dbReference>
<keyword evidence="6" id="KW-1185">Reference proteome</keyword>
<feature type="domain" description="Mandelate racemase/muconate lactonizing enzyme C-terminal" evidence="4">
    <location>
        <begin position="143"/>
        <end position="239"/>
    </location>
</feature>
<evidence type="ECO:0000256" key="1">
    <source>
        <dbReference type="ARBA" id="ARBA00001946"/>
    </source>
</evidence>
<proteinExistence type="predicted"/>
<evidence type="ECO:0000259" key="4">
    <source>
        <dbReference type="SMART" id="SM00922"/>
    </source>
</evidence>
<dbReference type="InterPro" id="IPR029017">
    <property type="entry name" value="Enolase-like_N"/>
</dbReference>
<dbReference type="SMART" id="SM00922">
    <property type="entry name" value="MR_MLE"/>
    <property type="match status" value="1"/>
</dbReference>
<dbReference type="RefSeq" id="WP_089885960.1">
    <property type="nucleotide sequence ID" value="NZ_FNPF01000023.1"/>
</dbReference>
<evidence type="ECO:0000256" key="2">
    <source>
        <dbReference type="ARBA" id="ARBA00022723"/>
    </source>
</evidence>
<dbReference type="EMBL" id="FNPF01000023">
    <property type="protein sequence ID" value="SDY87282.1"/>
    <property type="molecule type" value="Genomic_DNA"/>
</dbReference>
<dbReference type="STRING" id="321339.SAMN05444340_12329"/>
<dbReference type="PANTHER" id="PTHR13794">
    <property type="entry name" value="ENOLASE SUPERFAMILY, MANDELATE RACEMASE"/>
    <property type="match status" value="1"/>
</dbReference>
<organism evidence="5 6">
    <name type="scientific">Citreimonas salinaria</name>
    <dbReference type="NCBI Taxonomy" id="321339"/>
    <lineage>
        <taxon>Bacteria</taxon>
        <taxon>Pseudomonadati</taxon>
        <taxon>Pseudomonadota</taxon>
        <taxon>Alphaproteobacteria</taxon>
        <taxon>Rhodobacterales</taxon>
        <taxon>Roseobacteraceae</taxon>
        <taxon>Citreimonas</taxon>
    </lineage>
</organism>
<accession>A0A1H3NEF0</accession>
<evidence type="ECO:0000256" key="3">
    <source>
        <dbReference type="ARBA" id="ARBA00022842"/>
    </source>
</evidence>
<dbReference type="InterPro" id="IPR013341">
    <property type="entry name" value="Mandelate_racemase_N_dom"/>
</dbReference>
<dbReference type="InterPro" id="IPR029065">
    <property type="entry name" value="Enolase_C-like"/>
</dbReference>
<dbReference type="SFLD" id="SFLDS00001">
    <property type="entry name" value="Enolase"/>
    <property type="match status" value="1"/>
</dbReference>
<name>A0A1H3NEF0_9RHOB</name>
<dbReference type="OrthoDB" id="9802699at2"/>
<sequence length="369" mass="39343">MAEAAISSVRVAAYRVPTDRPEADGTLAWDATTMVTCEIGAAGRTGFGYTYADRSTALFVTDVLAPVLEGEDGLATAARWRDMVDAVRNHGRAGVAAMAISACDAALHDLRGKLLDQPVSSLLGRRRDTVPVYGSGGFTSYSPQEMAQQIEDWVEAGFTSLKIKVSGDPVAEADRIAEARRTAGGEADLMIDANGACSRKDALLMAEIAADEGVAWFEEPVSSDDLDGLRLLRDRGPSGMDIAAGEYGYDAFHFQSLLRTGAVDVLQVDATRCCGITGLLQADAMAWAANVPLSLHCAPALHMQAATCLQRLKHVEWFHDHVRLESMLLDGAAQAKNGHAAPDLTRPGLGLALKTQDAEQYRVWPEGAA</sequence>
<dbReference type="PANTHER" id="PTHR13794:SF58">
    <property type="entry name" value="MITOCHONDRIAL ENOLASE SUPERFAMILY MEMBER 1"/>
    <property type="match status" value="1"/>
</dbReference>
<reference evidence="5 6" key="1">
    <citation type="submission" date="2016-10" db="EMBL/GenBank/DDBJ databases">
        <authorList>
            <person name="de Groot N.N."/>
        </authorList>
    </citation>
    <scope>NUCLEOTIDE SEQUENCE [LARGE SCALE GENOMIC DNA]</scope>
    <source>
        <strain evidence="5 6">DSM 26880</strain>
    </source>
</reference>
<dbReference type="Pfam" id="PF13378">
    <property type="entry name" value="MR_MLE_C"/>
    <property type="match status" value="1"/>
</dbReference>
<keyword evidence="3" id="KW-0460">Magnesium</keyword>
<evidence type="ECO:0000313" key="5">
    <source>
        <dbReference type="EMBL" id="SDY87282.1"/>
    </source>
</evidence>
<keyword evidence="2" id="KW-0479">Metal-binding</keyword>
<dbReference type="GO" id="GO:0000287">
    <property type="term" value="F:magnesium ion binding"/>
    <property type="evidence" value="ECO:0007669"/>
    <property type="project" value="TreeGrafter"/>
</dbReference>